<dbReference type="EMBL" id="CASHSV030000066">
    <property type="protein sequence ID" value="CAJ2645265.1"/>
    <property type="molecule type" value="Genomic_DNA"/>
</dbReference>
<organism evidence="1 2">
    <name type="scientific">Trifolium pratense</name>
    <name type="common">Red clover</name>
    <dbReference type="NCBI Taxonomy" id="57577"/>
    <lineage>
        <taxon>Eukaryota</taxon>
        <taxon>Viridiplantae</taxon>
        <taxon>Streptophyta</taxon>
        <taxon>Embryophyta</taxon>
        <taxon>Tracheophyta</taxon>
        <taxon>Spermatophyta</taxon>
        <taxon>Magnoliopsida</taxon>
        <taxon>eudicotyledons</taxon>
        <taxon>Gunneridae</taxon>
        <taxon>Pentapetalae</taxon>
        <taxon>rosids</taxon>
        <taxon>fabids</taxon>
        <taxon>Fabales</taxon>
        <taxon>Fabaceae</taxon>
        <taxon>Papilionoideae</taxon>
        <taxon>50 kb inversion clade</taxon>
        <taxon>NPAAA clade</taxon>
        <taxon>Hologalegina</taxon>
        <taxon>IRL clade</taxon>
        <taxon>Trifolieae</taxon>
        <taxon>Trifolium</taxon>
    </lineage>
</organism>
<sequence>MGQSLEDRTTSFQSLISPATMVEGCCWSSSIEVAGGDKKGPTQPQNSELLLLLDQFAVTLAEIQGLPPNHNTSHSIELMPGAGPVNFRPYQYPHHQKDEIE</sequence>
<dbReference type="Proteomes" id="UP001177021">
    <property type="component" value="Unassembled WGS sequence"/>
</dbReference>
<evidence type="ECO:0000313" key="2">
    <source>
        <dbReference type="Proteomes" id="UP001177021"/>
    </source>
</evidence>
<reference evidence="1" key="1">
    <citation type="submission" date="2023-10" db="EMBL/GenBank/DDBJ databases">
        <authorList>
            <person name="Rodriguez Cubillos JULIANA M."/>
            <person name="De Vega J."/>
        </authorList>
    </citation>
    <scope>NUCLEOTIDE SEQUENCE</scope>
</reference>
<proteinExistence type="predicted"/>
<keyword evidence="2" id="KW-1185">Reference proteome</keyword>
<gene>
    <name evidence="1" type="ORF">MILVUS5_LOCUS14187</name>
</gene>
<evidence type="ECO:0000313" key="1">
    <source>
        <dbReference type="EMBL" id="CAJ2645265.1"/>
    </source>
</evidence>
<accession>A0ACB0JKL8</accession>
<protein>
    <submittedName>
        <fullName evidence="1">Uncharacterized protein</fullName>
    </submittedName>
</protein>
<comment type="caution">
    <text evidence="1">The sequence shown here is derived from an EMBL/GenBank/DDBJ whole genome shotgun (WGS) entry which is preliminary data.</text>
</comment>
<name>A0ACB0JKL8_TRIPR</name>